<dbReference type="Gene3D" id="3.40.50.1000">
    <property type="entry name" value="HAD superfamily/HAD-like"/>
    <property type="match status" value="1"/>
</dbReference>
<dbReference type="PANTHER" id="PTHR43316:SF3">
    <property type="entry name" value="HALOACID DEHALOGENASE, TYPE II (AFU_ORTHOLOGUE AFUA_2G07750)-RELATED"/>
    <property type="match status" value="1"/>
</dbReference>
<reference evidence="2 3" key="1">
    <citation type="submission" date="2020-04" db="EMBL/GenBank/DDBJ databases">
        <title>Paenibacillus algicola sp. nov., a novel marine bacterium producing alginate lyase.</title>
        <authorList>
            <person name="Huang H."/>
        </authorList>
    </citation>
    <scope>NUCLEOTIDE SEQUENCE [LARGE SCALE GENOMIC DNA]</scope>
    <source>
        <strain evidence="2 3">L7-75</strain>
    </source>
</reference>
<dbReference type="PRINTS" id="PR00413">
    <property type="entry name" value="HADHALOGNASE"/>
</dbReference>
<dbReference type="SFLD" id="SFLDG01129">
    <property type="entry name" value="C1.5:_HAD__Beta-PGM__Phosphata"/>
    <property type="match status" value="1"/>
</dbReference>
<protein>
    <submittedName>
        <fullName evidence="2">HAD family hydrolase</fullName>
    </submittedName>
</protein>
<dbReference type="InterPro" id="IPR006439">
    <property type="entry name" value="HAD-SF_hydro_IA"/>
</dbReference>
<proteinExistence type="predicted"/>
<dbReference type="AlphaFoldDB" id="A0A848MFH5"/>
<keyword evidence="1 2" id="KW-0378">Hydrolase</keyword>
<dbReference type="GO" id="GO:0016787">
    <property type="term" value="F:hydrolase activity"/>
    <property type="evidence" value="ECO:0007669"/>
    <property type="project" value="UniProtKB-KW"/>
</dbReference>
<dbReference type="PANTHER" id="PTHR43316">
    <property type="entry name" value="HYDROLASE, HALOACID DELAHOGENASE-RELATED"/>
    <property type="match status" value="1"/>
</dbReference>
<accession>A0A848MFH5</accession>
<dbReference type="EMBL" id="JABBPN010000032">
    <property type="protein sequence ID" value="NMO98174.1"/>
    <property type="molecule type" value="Genomic_DNA"/>
</dbReference>
<dbReference type="Gene3D" id="1.10.150.240">
    <property type="entry name" value="Putative phosphatase, domain 2"/>
    <property type="match status" value="1"/>
</dbReference>
<dbReference type="Proteomes" id="UP000565468">
    <property type="component" value="Unassembled WGS sequence"/>
</dbReference>
<dbReference type="NCBIfam" id="TIGR01549">
    <property type="entry name" value="HAD-SF-IA-v1"/>
    <property type="match status" value="1"/>
</dbReference>
<dbReference type="InterPro" id="IPR036412">
    <property type="entry name" value="HAD-like_sf"/>
</dbReference>
<evidence type="ECO:0000313" key="3">
    <source>
        <dbReference type="Proteomes" id="UP000565468"/>
    </source>
</evidence>
<gene>
    <name evidence="2" type="ORF">HII30_20695</name>
</gene>
<dbReference type="InterPro" id="IPR023198">
    <property type="entry name" value="PGP-like_dom2"/>
</dbReference>
<dbReference type="SUPFAM" id="SSF56784">
    <property type="entry name" value="HAD-like"/>
    <property type="match status" value="1"/>
</dbReference>
<evidence type="ECO:0000256" key="1">
    <source>
        <dbReference type="ARBA" id="ARBA00022801"/>
    </source>
</evidence>
<evidence type="ECO:0000313" key="2">
    <source>
        <dbReference type="EMBL" id="NMO98174.1"/>
    </source>
</evidence>
<dbReference type="SFLD" id="SFLDS00003">
    <property type="entry name" value="Haloacid_Dehalogenase"/>
    <property type="match status" value="1"/>
</dbReference>
<keyword evidence="3" id="KW-1185">Reference proteome</keyword>
<dbReference type="InterPro" id="IPR051540">
    <property type="entry name" value="S-2-haloacid_dehalogenase"/>
</dbReference>
<name>A0A848MFH5_PAELE</name>
<dbReference type="Pfam" id="PF00702">
    <property type="entry name" value="Hydrolase"/>
    <property type="match status" value="1"/>
</dbReference>
<dbReference type="InterPro" id="IPR023214">
    <property type="entry name" value="HAD_sf"/>
</dbReference>
<sequence>MKIKAIFLDFYGTLVHEDDDIIPLICQEIQDSSPEACDIREIGKHWWKEFSDMFRNSYGETFKSQRELGMLSLAKTITTFEGECDAEEIIQKQFDHWRMPRIYEDTIPFIHNSSNYELYILSNIDTDDVKEAVRQHGIKVNGIITSEDVRAYKPRPDIFMEALKRFNLSADDVLHIGDSYSSDVCGADAVGIRTIWLNRLNRRKPEGIEPTFTCSNLNEVQDIINAL</sequence>
<comment type="caution">
    <text evidence="2">The sequence shown here is derived from an EMBL/GenBank/DDBJ whole genome shotgun (WGS) entry which is preliminary data.</text>
</comment>
<organism evidence="2 3">
    <name type="scientific">Paenibacillus lemnae</name>
    <dbReference type="NCBI Taxonomy" id="1330551"/>
    <lineage>
        <taxon>Bacteria</taxon>
        <taxon>Bacillati</taxon>
        <taxon>Bacillota</taxon>
        <taxon>Bacilli</taxon>
        <taxon>Bacillales</taxon>
        <taxon>Paenibacillaceae</taxon>
        <taxon>Paenibacillus</taxon>
    </lineage>
</organism>